<protein>
    <submittedName>
        <fullName evidence="2">Uncharacterized protein</fullName>
    </submittedName>
</protein>
<dbReference type="EMBL" id="VJVW01000006">
    <property type="protein sequence ID" value="MUP43744.1"/>
    <property type="molecule type" value="Genomic_DNA"/>
</dbReference>
<keyword evidence="1" id="KW-0472">Membrane</keyword>
<dbReference type="OrthoDB" id="9858802at2"/>
<keyword evidence="3" id="KW-1185">Reference proteome</keyword>
<dbReference type="Proteomes" id="UP000460416">
    <property type="component" value="Unassembled WGS sequence"/>
</dbReference>
<comment type="caution">
    <text evidence="2">The sequence shown here is derived from an EMBL/GenBank/DDBJ whole genome shotgun (WGS) entry which is preliminary data.</text>
</comment>
<reference evidence="2 3" key="1">
    <citation type="submission" date="2019-07" db="EMBL/GenBank/DDBJ databases">
        <title>Gramella aestuarii sp. nov., isolated from a tidal flat, and emended description of Gramella echinicola.</title>
        <authorList>
            <person name="Liu L."/>
        </authorList>
    </citation>
    <scope>NUCLEOTIDE SEQUENCE [LARGE SCALE GENOMIC DNA]</scope>
    <source>
        <strain evidence="2 3">BS12</strain>
    </source>
</reference>
<sequence length="142" mass="16363">MKDLFNHIIPGLALILLFYSCTIYYNKNYSPQEVVASQKKFRMLDDEGKSYPFYKLIEKDSNFYALAKNSFFYQNKFKDREPANLGYPGFTAYLIDPNNYKKFQVKNTAGSAIATAAIGFVASIVILWIILDDLYDDLLFSD</sequence>
<name>A0A7K1LSF0_9FLAO</name>
<keyword evidence="1" id="KW-0812">Transmembrane</keyword>
<accession>A0A7K1LSF0</accession>
<gene>
    <name evidence="2" type="ORF">FLP08_14275</name>
</gene>
<evidence type="ECO:0000313" key="2">
    <source>
        <dbReference type="EMBL" id="MUP43744.1"/>
    </source>
</evidence>
<proteinExistence type="predicted"/>
<organism evidence="2 3">
    <name type="scientific">Christiangramia aestuarii</name>
    <dbReference type="NCBI Taxonomy" id="1028746"/>
    <lineage>
        <taxon>Bacteria</taxon>
        <taxon>Pseudomonadati</taxon>
        <taxon>Bacteroidota</taxon>
        <taxon>Flavobacteriia</taxon>
        <taxon>Flavobacteriales</taxon>
        <taxon>Flavobacteriaceae</taxon>
        <taxon>Christiangramia</taxon>
    </lineage>
</organism>
<dbReference type="AlphaFoldDB" id="A0A7K1LSF0"/>
<dbReference type="PROSITE" id="PS51257">
    <property type="entry name" value="PROKAR_LIPOPROTEIN"/>
    <property type="match status" value="1"/>
</dbReference>
<dbReference type="RefSeq" id="WP_156277714.1">
    <property type="nucleotide sequence ID" value="NZ_BAABGI010000001.1"/>
</dbReference>
<feature type="transmembrane region" description="Helical" evidence="1">
    <location>
        <begin position="109"/>
        <end position="131"/>
    </location>
</feature>
<evidence type="ECO:0000256" key="1">
    <source>
        <dbReference type="SAM" id="Phobius"/>
    </source>
</evidence>
<keyword evidence="1" id="KW-1133">Transmembrane helix</keyword>
<feature type="transmembrane region" description="Helical" evidence="1">
    <location>
        <begin position="6"/>
        <end position="25"/>
    </location>
</feature>
<evidence type="ECO:0000313" key="3">
    <source>
        <dbReference type="Proteomes" id="UP000460416"/>
    </source>
</evidence>